<dbReference type="GO" id="GO:0004065">
    <property type="term" value="F:arylsulfatase activity"/>
    <property type="evidence" value="ECO:0007669"/>
    <property type="project" value="TreeGrafter"/>
</dbReference>
<comment type="cofactor">
    <cofactor evidence="1">
        <name>Ca(2+)</name>
        <dbReference type="ChEBI" id="CHEBI:29108"/>
    </cofactor>
</comment>
<dbReference type="PROSITE" id="PS00523">
    <property type="entry name" value="SULFATASE_1"/>
    <property type="match status" value="1"/>
</dbReference>
<evidence type="ECO:0000256" key="4">
    <source>
        <dbReference type="ARBA" id="ARBA00022801"/>
    </source>
</evidence>
<evidence type="ECO:0000313" key="9">
    <source>
        <dbReference type="EnsemblMetazoa" id="XP_038073789.1"/>
    </source>
</evidence>
<feature type="signal peptide" evidence="7">
    <location>
        <begin position="1"/>
        <end position="39"/>
    </location>
</feature>
<dbReference type="GO" id="GO:0046872">
    <property type="term" value="F:metal ion binding"/>
    <property type="evidence" value="ECO:0007669"/>
    <property type="project" value="UniProtKB-KW"/>
</dbReference>
<keyword evidence="10" id="KW-1185">Reference proteome</keyword>
<dbReference type="OrthoDB" id="103349at2759"/>
<feature type="chain" id="PRO_5038324150" description="Sulfatase N-terminal domain-containing protein" evidence="7">
    <location>
        <begin position="40"/>
        <end position="606"/>
    </location>
</feature>
<dbReference type="InterPro" id="IPR050738">
    <property type="entry name" value="Sulfatase"/>
</dbReference>
<feature type="domain" description="Sulfatase N-terminal" evidence="8">
    <location>
        <begin position="47"/>
        <end position="429"/>
    </location>
</feature>
<dbReference type="Pfam" id="PF00884">
    <property type="entry name" value="Sulfatase"/>
    <property type="match status" value="1"/>
</dbReference>
<feature type="transmembrane region" description="Helical" evidence="6">
    <location>
        <begin position="234"/>
        <end position="251"/>
    </location>
</feature>
<dbReference type="InterPro" id="IPR024607">
    <property type="entry name" value="Sulfatase_CS"/>
</dbReference>
<dbReference type="Gene3D" id="3.30.1120.10">
    <property type="match status" value="1"/>
</dbReference>
<evidence type="ECO:0000256" key="5">
    <source>
        <dbReference type="ARBA" id="ARBA00022837"/>
    </source>
</evidence>
<accession>A0A914BCL5</accession>
<dbReference type="Proteomes" id="UP000887568">
    <property type="component" value="Unplaced"/>
</dbReference>
<dbReference type="Gene3D" id="1.10.287.550">
    <property type="entry name" value="Helix hairpin bin"/>
    <property type="match status" value="1"/>
</dbReference>
<dbReference type="RefSeq" id="XP_038073788.1">
    <property type="nucleotide sequence ID" value="XM_038217860.1"/>
</dbReference>
<keyword evidence="5" id="KW-0106">Calcium</keyword>
<dbReference type="EnsemblMetazoa" id="XM_038217860.1">
    <property type="protein sequence ID" value="XP_038073788.1"/>
    <property type="gene ID" value="LOC119741914"/>
</dbReference>
<evidence type="ECO:0000256" key="7">
    <source>
        <dbReference type="SAM" id="SignalP"/>
    </source>
</evidence>
<reference evidence="9" key="1">
    <citation type="submission" date="2022-11" db="UniProtKB">
        <authorList>
            <consortium name="EnsemblMetazoa"/>
        </authorList>
    </citation>
    <scope>IDENTIFICATION</scope>
</reference>
<dbReference type="PANTHER" id="PTHR42693:SF49">
    <property type="entry name" value="SULFATASE N-TERMINAL DOMAIN-CONTAINING PROTEIN"/>
    <property type="match status" value="1"/>
</dbReference>
<keyword evidence="4" id="KW-0378">Hydrolase</keyword>
<dbReference type="InterPro" id="IPR017850">
    <property type="entry name" value="Alkaline_phosphatase_core_sf"/>
</dbReference>
<organism evidence="9 10">
    <name type="scientific">Patiria miniata</name>
    <name type="common">Bat star</name>
    <name type="synonym">Asterina miniata</name>
    <dbReference type="NCBI Taxonomy" id="46514"/>
    <lineage>
        <taxon>Eukaryota</taxon>
        <taxon>Metazoa</taxon>
        <taxon>Echinodermata</taxon>
        <taxon>Eleutherozoa</taxon>
        <taxon>Asterozoa</taxon>
        <taxon>Asteroidea</taxon>
        <taxon>Valvatacea</taxon>
        <taxon>Valvatida</taxon>
        <taxon>Asterinidae</taxon>
        <taxon>Patiria</taxon>
    </lineage>
</organism>
<protein>
    <recommendedName>
        <fullName evidence="8">Sulfatase N-terminal domain-containing protein</fullName>
    </recommendedName>
</protein>
<dbReference type="AlphaFoldDB" id="A0A914BCL5"/>
<keyword evidence="6" id="KW-1133">Transmembrane helix</keyword>
<name>A0A914BCL5_PATMI</name>
<keyword evidence="6" id="KW-0812">Transmembrane</keyword>
<dbReference type="GeneID" id="119741914"/>
<dbReference type="PANTHER" id="PTHR42693">
    <property type="entry name" value="ARYLSULFATASE FAMILY MEMBER"/>
    <property type="match status" value="1"/>
</dbReference>
<dbReference type="EnsemblMetazoa" id="XM_038217861.1">
    <property type="protein sequence ID" value="XP_038073789.1"/>
    <property type="gene ID" value="LOC119741914"/>
</dbReference>
<dbReference type="SUPFAM" id="SSF53649">
    <property type="entry name" value="Alkaline phosphatase-like"/>
    <property type="match status" value="1"/>
</dbReference>
<dbReference type="InterPro" id="IPR000917">
    <property type="entry name" value="Sulfatase_N"/>
</dbReference>
<evidence type="ECO:0000313" key="10">
    <source>
        <dbReference type="Proteomes" id="UP000887568"/>
    </source>
</evidence>
<evidence type="ECO:0000256" key="2">
    <source>
        <dbReference type="ARBA" id="ARBA00008779"/>
    </source>
</evidence>
<dbReference type="RefSeq" id="XP_038073789.1">
    <property type="nucleotide sequence ID" value="XM_038217861.1"/>
</dbReference>
<evidence type="ECO:0000256" key="3">
    <source>
        <dbReference type="ARBA" id="ARBA00022723"/>
    </source>
</evidence>
<dbReference type="PROSITE" id="PS00149">
    <property type="entry name" value="SULFATASE_2"/>
    <property type="match status" value="1"/>
</dbReference>
<feature type="transmembrane region" description="Helical" evidence="6">
    <location>
        <begin position="204"/>
        <end position="222"/>
    </location>
</feature>
<evidence type="ECO:0000256" key="1">
    <source>
        <dbReference type="ARBA" id="ARBA00001913"/>
    </source>
</evidence>
<sequence>MRDFSKVLGGSLQGTRSRTTSAKLLVLILAWAFAPAARCGDAESRPPNVVLFIMDDVGMGDIGCFGNDTIKTPNLDNLAQEGAKLTQHMALPLCTPSRAALITGRLPVRYGMGAEGRMRVFIYISARGGVPSNETTVAELLKDAGYATAMIGKWHLGISCTDENSCSDPNSQGFDYFYGLPVTNLRDCGTESTVSYAWAKPRRVYAKMAYSVLGALAAAMLLKWMELIGYRSVVLFLFVALAANGSLLMYWKAIRINCVLMENREIVEQPLQYDHLTERLHSRAVQFMESHQQQPFLLVMSFVQAHTALYNNDLFRNHSVHGSYGDNLEEMDWSVGEVLSSLKKLGLERNTFVYLTSDNGGHVEEFTDDGEREGGWNGIYKGGKGNTWEGGIRVPAIVKLPGVIPPGTVVSQPTHLPDVLPTVGRVTGVKLPTDRIYDGRDLMPLLTKDSSEMTHEFMFHYCGVFINAVRYTPEGGDTTYKVHYTTSRLIPGPHGVLGCFQTYTCDCTGWSTDQHDPPLVYDLTRDPSEASPLDSKDPIVVEVIGKVEEAVSRHRLTIPEQQSHQFSVLQTFPRPWDRPRCGSFPFYTCTDPYLNHFKADKKKTPR</sequence>
<keyword evidence="7" id="KW-0732">Signal</keyword>
<evidence type="ECO:0000256" key="6">
    <source>
        <dbReference type="SAM" id="Phobius"/>
    </source>
</evidence>
<comment type="similarity">
    <text evidence="2">Belongs to the sulfatase family.</text>
</comment>
<proteinExistence type="inferred from homology"/>
<keyword evidence="6" id="KW-0472">Membrane</keyword>
<dbReference type="Gene3D" id="3.40.720.10">
    <property type="entry name" value="Alkaline Phosphatase, subunit A"/>
    <property type="match status" value="1"/>
</dbReference>
<evidence type="ECO:0000259" key="8">
    <source>
        <dbReference type="Pfam" id="PF00884"/>
    </source>
</evidence>
<dbReference type="Pfam" id="PF14707">
    <property type="entry name" value="Sulfatase_C"/>
    <property type="match status" value="1"/>
</dbReference>
<dbReference type="OMA" id="HIAHPIC"/>
<keyword evidence="3" id="KW-0479">Metal-binding</keyword>